<evidence type="ECO:0000256" key="5">
    <source>
        <dbReference type="RuleBase" id="RU363094"/>
    </source>
</evidence>
<evidence type="ECO:0000259" key="6">
    <source>
        <dbReference type="PROSITE" id="PS51186"/>
    </source>
</evidence>
<dbReference type="PROSITE" id="PS51186">
    <property type="entry name" value="GNAT"/>
    <property type="match status" value="1"/>
</dbReference>
<dbReference type="PANTHER" id="PTHR43420:SF44">
    <property type="entry name" value="ACETYLTRANSFERASE YPEA"/>
    <property type="match status" value="1"/>
</dbReference>
<comment type="similarity">
    <text evidence="1 5">Belongs to the acetyltransferase family. RimI subfamily.</text>
</comment>
<reference evidence="7 8" key="1">
    <citation type="submission" date="2019-07" db="EMBL/GenBank/DDBJ databases">
        <authorList>
            <person name="Park Y.J."/>
            <person name="Jeong S.E."/>
            <person name="Jung H.S."/>
        </authorList>
    </citation>
    <scope>NUCLEOTIDE SEQUENCE [LARGE SCALE GENOMIC DNA]</scope>
    <source>
        <strain evidence="8">P16(2019)</strain>
    </source>
</reference>
<dbReference type="SUPFAM" id="SSF55729">
    <property type="entry name" value="Acyl-CoA N-acyltransferases (Nat)"/>
    <property type="match status" value="1"/>
</dbReference>
<evidence type="ECO:0000313" key="7">
    <source>
        <dbReference type="EMBL" id="TSB44937.1"/>
    </source>
</evidence>
<evidence type="ECO:0000313" key="8">
    <source>
        <dbReference type="Proteomes" id="UP000318521"/>
    </source>
</evidence>
<evidence type="ECO:0000256" key="1">
    <source>
        <dbReference type="ARBA" id="ARBA00005395"/>
    </source>
</evidence>
<dbReference type="InterPro" id="IPR000182">
    <property type="entry name" value="GNAT_dom"/>
</dbReference>
<dbReference type="Pfam" id="PF00583">
    <property type="entry name" value="Acetyltransf_1"/>
    <property type="match status" value="1"/>
</dbReference>
<feature type="domain" description="N-acetyltransferase" evidence="6">
    <location>
        <begin position="4"/>
        <end position="148"/>
    </location>
</feature>
<comment type="function">
    <text evidence="5">Acetylates the N-terminal alanine of ribosomal protein bS18.</text>
</comment>
<dbReference type="InterPro" id="IPR006464">
    <property type="entry name" value="AcTrfase_RimI/Ard1"/>
</dbReference>
<dbReference type="InterPro" id="IPR050680">
    <property type="entry name" value="YpeA/RimI_acetyltransf"/>
</dbReference>
<accession>A0A553ZTZ0</accession>
<comment type="subcellular location">
    <subcellularLocation>
        <location evidence="5">Cytoplasm</location>
    </subcellularLocation>
</comment>
<dbReference type="CDD" id="cd04301">
    <property type="entry name" value="NAT_SF"/>
    <property type="match status" value="1"/>
</dbReference>
<keyword evidence="4" id="KW-0012">Acyltransferase</keyword>
<dbReference type="EMBL" id="VLXZ01000017">
    <property type="protein sequence ID" value="TSB44937.1"/>
    <property type="molecule type" value="Genomic_DNA"/>
</dbReference>
<dbReference type="Gene3D" id="3.40.630.30">
    <property type="match status" value="1"/>
</dbReference>
<evidence type="ECO:0000256" key="3">
    <source>
        <dbReference type="ARBA" id="ARBA00022679"/>
    </source>
</evidence>
<sequence>MTDDPIRLMNLTDIDQVMKVERDAFTSPWTEEVFINELSVNHYAYYLVYELQGKIIGYCGFWFIAGDAQVTNIAVLSSYRGQKRGQELLEAAIAMIKGMGGKRVSLEVRESNLTAQQLYRKMGMQKGGIRKNYYQDNAEDAWVMWVDF</sequence>
<dbReference type="OrthoDB" id="9794566at2"/>
<dbReference type="InterPro" id="IPR016181">
    <property type="entry name" value="Acyl_CoA_acyltransferase"/>
</dbReference>
<dbReference type="RefSeq" id="WP_143850456.1">
    <property type="nucleotide sequence ID" value="NZ_VLXZ01000017.1"/>
</dbReference>
<gene>
    <name evidence="7" type="primary">rimI</name>
    <name evidence="7" type="ORF">FN960_19010</name>
</gene>
<keyword evidence="8" id="KW-1185">Reference proteome</keyword>
<dbReference type="EC" id="2.3.1.266" evidence="5"/>
<proteinExistence type="inferred from homology"/>
<dbReference type="GO" id="GO:0005737">
    <property type="term" value="C:cytoplasm"/>
    <property type="evidence" value="ECO:0007669"/>
    <property type="project" value="UniProtKB-SubCell"/>
</dbReference>
<dbReference type="NCBIfam" id="TIGR01575">
    <property type="entry name" value="rimI"/>
    <property type="match status" value="1"/>
</dbReference>
<organism evidence="7 8">
    <name type="scientific">Alkalicoccobacillus porphyridii</name>
    <dbReference type="NCBI Taxonomy" id="2597270"/>
    <lineage>
        <taxon>Bacteria</taxon>
        <taxon>Bacillati</taxon>
        <taxon>Bacillota</taxon>
        <taxon>Bacilli</taxon>
        <taxon>Bacillales</taxon>
        <taxon>Bacillaceae</taxon>
        <taxon>Alkalicoccobacillus</taxon>
    </lineage>
</organism>
<protein>
    <recommendedName>
        <fullName evidence="5">[Ribosomal protein bS18]-alanine N-acetyltransferase</fullName>
        <ecNumber evidence="5">2.3.1.266</ecNumber>
    </recommendedName>
</protein>
<dbReference type="Proteomes" id="UP000318521">
    <property type="component" value="Unassembled WGS sequence"/>
</dbReference>
<dbReference type="GO" id="GO:0008999">
    <property type="term" value="F:protein-N-terminal-alanine acetyltransferase activity"/>
    <property type="evidence" value="ECO:0007669"/>
    <property type="project" value="UniProtKB-EC"/>
</dbReference>
<name>A0A553ZTZ0_9BACI</name>
<evidence type="ECO:0000256" key="4">
    <source>
        <dbReference type="ARBA" id="ARBA00023315"/>
    </source>
</evidence>
<comment type="caution">
    <text evidence="7">The sequence shown here is derived from an EMBL/GenBank/DDBJ whole genome shotgun (WGS) entry which is preliminary data.</text>
</comment>
<keyword evidence="3 7" id="KW-0808">Transferase</keyword>
<dbReference type="AlphaFoldDB" id="A0A553ZTZ0"/>
<comment type="catalytic activity">
    <reaction evidence="5">
        <text>N-terminal L-alanyl-[ribosomal protein bS18] + acetyl-CoA = N-terminal N(alpha)-acetyl-L-alanyl-[ribosomal protein bS18] + CoA + H(+)</text>
        <dbReference type="Rhea" id="RHEA:43756"/>
        <dbReference type="Rhea" id="RHEA-COMP:10676"/>
        <dbReference type="Rhea" id="RHEA-COMP:10677"/>
        <dbReference type="ChEBI" id="CHEBI:15378"/>
        <dbReference type="ChEBI" id="CHEBI:57287"/>
        <dbReference type="ChEBI" id="CHEBI:57288"/>
        <dbReference type="ChEBI" id="CHEBI:64718"/>
        <dbReference type="ChEBI" id="CHEBI:83683"/>
        <dbReference type="EC" id="2.3.1.266"/>
    </reaction>
</comment>
<dbReference type="PANTHER" id="PTHR43420">
    <property type="entry name" value="ACETYLTRANSFERASE"/>
    <property type="match status" value="1"/>
</dbReference>
<keyword evidence="2 5" id="KW-0963">Cytoplasm</keyword>
<evidence type="ECO:0000256" key="2">
    <source>
        <dbReference type="ARBA" id="ARBA00022490"/>
    </source>
</evidence>